<dbReference type="InterPro" id="IPR026928">
    <property type="entry name" value="FAX/IsoI-like"/>
</dbReference>
<dbReference type="InterPro" id="IPR033468">
    <property type="entry name" value="Metaxin_GST"/>
</dbReference>
<dbReference type="EMBL" id="CYKH01001870">
    <property type="protein sequence ID" value="CUG90869.1"/>
    <property type="molecule type" value="Genomic_DNA"/>
</dbReference>
<dbReference type="SFLD" id="SFLDG01200">
    <property type="entry name" value="SUF1.1"/>
    <property type="match status" value="1"/>
</dbReference>
<dbReference type="SFLD" id="SFLDS00019">
    <property type="entry name" value="Glutathione_Transferase_(cytos"/>
    <property type="match status" value="1"/>
</dbReference>
<dbReference type="GO" id="GO:0005737">
    <property type="term" value="C:cytoplasm"/>
    <property type="evidence" value="ECO:0007669"/>
    <property type="project" value="TreeGrafter"/>
</dbReference>
<dbReference type="InterPro" id="IPR040079">
    <property type="entry name" value="Glutathione_S-Trfase"/>
</dbReference>
<dbReference type="Pfam" id="PF17171">
    <property type="entry name" value="GST_C_6"/>
    <property type="match status" value="1"/>
</dbReference>
<evidence type="ECO:0000313" key="4">
    <source>
        <dbReference type="EMBL" id="CUG90869.1"/>
    </source>
</evidence>
<feature type="domain" description="Metaxin glutathione S-transferase" evidence="2">
    <location>
        <begin position="218"/>
        <end position="277"/>
    </location>
</feature>
<evidence type="ECO:0000256" key="1">
    <source>
        <dbReference type="ARBA" id="ARBA00006475"/>
    </source>
</evidence>
<dbReference type="Proteomes" id="UP000051952">
    <property type="component" value="Unassembled WGS sequence"/>
</dbReference>
<dbReference type="Gene3D" id="1.20.1050.10">
    <property type="match status" value="1"/>
</dbReference>
<dbReference type="SUPFAM" id="SSF47616">
    <property type="entry name" value="GST C-terminal domain-like"/>
    <property type="match status" value="1"/>
</dbReference>
<reference evidence="5" key="1">
    <citation type="submission" date="2015-09" db="EMBL/GenBank/DDBJ databases">
        <authorList>
            <consortium name="Pathogen Informatics"/>
        </authorList>
    </citation>
    <scope>NUCLEOTIDE SEQUENCE [LARGE SCALE GENOMIC DNA]</scope>
    <source>
        <strain evidence="5">Lake Konstanz</strain>
    </source>
</reference>
<dbReference type="GO" id="GO:0016740">
    <property type="term" value="F:transferase activity"/>
    <property type="evidence" value="ECO:0007669"/>
    <property type="project" value="UniProtKB-KW"/>
</dbReference>
<dbReference type="CDD" id="cd03054">
    <property type="entry name" value="GST_N_Metaxin"/>
    <property type="match status" value="1"/>
</dbReference>
<keyword evidence="4" id="KW-0808">Transferase</keyword>
<name>A0A0S4JQS8_BODSA</name>
<organism evidence="4 5">
    <name type="scientific">Bodo saltans</name>
    <name type="common">Flagellated protozoan</name>
    <dbReference type="NCBI Taxonomy" id="75058"/>
    <lineage>
        <taxon>Eukaryota</taxon>
        <taxon>Discoba</taxon>
        <taxon>Euglenozoa</taxon>
        <taxon>Kinetoplastea</taxon>
        <taxon>Metakinetoplastina</taxon>
        <taxon>Eubodonida</taxon>
        <taxon>Bodonidae</taxon>
        <taxon>Bodo</taxon>
    </lineage>
</organism>
<gene>
    <name evidence="4" type="ORF">BSAL_29030</name>
</gene>
<protein>
    <submittedName>
        <fullName evidence="4">Glutathione S-transferase, putative</fullName>
    </submittedName>
</protein>
<dbReference type="PANTHER" id="PTHR12289:SF41">
    <property type="entry name" value="FAILED AXON CONNECTIONS-RELATED"/>
    <property type="match status" value="1"/>
</dbReference>
<evidence type="ECO:0000313" key="5">
    <source>
        <dbReference type="Proteomes" id="UP000051952"/>
    </source>
</evidence>
<sequence length="306" mass="34220">MPAHICSTIFGNRTKLLAAVVGIVAVKVIARVASRTIAKRRHAAELAKLEKNVIHLFSFPRWSGGPNFSTPCFRIEAFLRLAKLPYRIHFTMDAAKSPTERLPYIVYNDTILADSEFISQFLTKEMKLQVDSHLTPKDHALGLATKRLVEGSLQFGSARIMNVDNPAFVAALYSAELGVPLFVAKFFVRGMRKSYIKLLNTVGHGDLTDAQFKSEMIRDYKALEALIGDKPFLLGDRPSSYDCSLYANLQFFIALGLKTPEFDYLRSSAVLAPYVQRLDKILFPDMATVVDVKKAKSQYFQGGESQ</sequence>
<dbReference type="InterPro" id="IPR036282">
    <property type="entry name" value="Glutathione-S-Trfase_C_sf"/>
</dbReference>
<dbReference type="InterPro" id="IPR050931">
    <property type="entry name" value="Mito_Protein_Transport_Metaxin"/>
</dbReference>
<dbReference type="AlphaFoldDB" id="A0A0S4JQS8"/>
<dbReference type="OrthoDB" id="5809458at2759"/>
<dbReference type="InterPro" id="IPR036249">
    <property type="entry name" value="Thioredoxin-like_sf"/>
</dbReference>
<feature type="domain" description="Thioredoxin-like fold" evidence="3">
    <location>
        <begin position="72"/>
        <end position="157"/>
    </location>
</feature>
<dbReference type="InterPro" id="IPR012336">
    <property type="entry name" value="Thioredoxin-like_fold"/>
</dbReference>
<keyword evidence="5" id="KW-1185">Reference proteome</keyword>
<evidence type="ECO:0000259" key="3">
    <source>
        <dbReference type="Pfam" id="PF17172"/>
    </source>
</evidence>
<dbReference type="VEuPathDB" id="TriTrypDB:BSAL_29030"/>
<dbReference type="CDD" id="cd03193">
    <property type="entry name" value="GST_C_Metaxin"/>
    <property type="match status" value="1"/>
</dbReference>
<evidence type="ECO:0000259" key="2">
    <source>
        <dbReference type="Pfam" id="PF17171"/>
    </source>
</evidence>
<dbReference type="Gene3D" id="3.40.30.10">
    <property type="entry name" value="Glutaredoxin"/>
    <property type="match status" value="1"/>
</dbReference>
<accession>A0A0S4JQS8</accession>
<dbReference type="Pfam" id="PF17172">
    <property type="entry name" value="GST_N_4"/>
    <property type="match status" value="1"/>
</dbReference>
<dbReference type="SFLD" id="SFLDG01180">
    <property type="entry name" value="SUF1"/>
    <property type="match status" value="1"/>
</dbReference>
<dbReference type="SUPFAM" id="SSF52833">
    <property type="entry name" value="Thioredoxin-like"/>
    <property type="match status" value="1"/>
</dbReference>
<comment type="similarity">
    <text evidence="1">Belongs to the FAX family.</text>
</comment>
<dbReference type="PANTHER" id="PTHR12289">
    <property type="entry name" value="METAXIN RELATED"/>
    <property type="match status" value="1"/>
</dbReference>
<dbReference type="OMA" id="WKENVVY"/>
<proteinExistence type="inferred from homology"/>